<comment type="caution">
    <text evidence="2">The sequence shown here is derived from an EMBL/GenBank/DDBJ whole genome shotgun (WGS) entry which is preliminary data.</text>
</comment>
<sequence length="83" mass="9399">MAEIRNQLRNDVADIKKKLPNFQPGLAIVQVGGREDSNVYIRMKIKAASDIGIKANHIKLPRSTTESEVFLLHKIIFVNENNK</sequence>
<organism evidence="2 3">
    <name type="scientific">Rhamnusium bicolor</name>
    <dbReference type="NCBI Taxonomy" id="1586634"/>
    <lineage>
        <taxon>Eukaryota</taxon>
        <taxon>Metazoa</taxon>
        <taxon>Ecdysozoa</taxon>
        <taxon>Arthropoda</taxon>
        <taxon>Hexapoda</taxon>
        <taxon>Insecta</taxon>
        <taxon>Pterygota</taxon>
        <taxon>Neoptera</taxon>
        <taxon>Endopterygota</taxon>
        <taxon>Coleoptera</taxon>
        <taxon>Polyphaga</taxon>
        <taxon>Cucujiformia</taxon>
        <taxon>Chrysomeloidea</taxon>
        <taxon>Cerambycidae</taxon>
        <taxon>Lepturinae</taxon>
        <taxon>Rhagiini</taxon>
        <taxon>Rhamnusium</taxon>
    </lineage>
</organism>
<evidence type="ECO:0000313" key="2">
    <source>
        <dbReference type="EMBL" id="KAJ8940749.1"/>
    </source>
</evidence>
<keyword evidence="3" id="KW-1185">Reference proteome</keyword>
<dbReference type="PANTHER" id="PTHR48099">
    <property type="entry name" value="C-1-TETRAHYDROFOLATE SYNTHASE, CYTOPLASMIC-RELATED"/>
    <property type="match status" value="1"/>
</dbReference>
<dbReference type="GO" id="GO:0004488">
    <property type="term" value="F:methylenetetrahydrofolate dehydrogenase (NADP+) activity"/>
    <property type="evidence" value="ECO:0007669"/>
    <property type="project" value="InterPro"/>
</dbReference>
<evidence type="ECO:0000313" key="3">
    <source>
        <dbReference type="Proteomes" id="UP001162156"/>
    </source>
</evidence>
<feature type="domain" description="Tetrahydrofolate dehydrogenase/cyclohydrolase catalytic" evidence="1">
    <location>
        <begin position="2"/>
        <end position="82"/>
    </location>
</feature>
<dbReference type="AlphaFoldDB" id="A0AAV8XNV5"/>
<dbReference type="Pfam" id="PF00763">
    <property type="entry name" value="THF_DHG_CYH"/>
    <property type="match status" value="1"/>
</dbReference>
<dbReference type="InterPro" id="IPR020630">
    <property type="entry name" value="THF_DH/CycHdrlase_cat_dom"/>
</dbReference>
<evidence type="ECO:0000259" key="1">
    <source>
        <dbReference type="Pfam" id="PF00763"/>
    </source>
</evidence>
<dbReference type="GO" id="GO:0005829">
    <property type="term" value="C:cytosol"/>
    <property type="evidence" value="ECO:0007669"/>
    <property type="project" value="TreeGrafter"/>
</dbReference>
<protein>
    <recommendedName>
        <fullName evidence="1">Tetrahydrofolate dehydrogenase/cyclohydrolase catalytic domain-containing protein</fullName>
    </recommendedName>
</protein>
<dbReference type="GO" id="GO:0035999">
    <property type="term" value="P:tetrahydrofolate interconversion"/>
    <property type="evidence" value="ECO:0007669"/>
    <property type="project" value="TreeGrafter"/>
</dbReference>
<accession>A0AAV8XNV5</accession>
<dbReference type="PANTHER" id="PTHR48099:SF5">
    <property type="entry name" value="C-1-TETRAHYDROFOLATE SYNTHASE, CYTOPLASMIC"/>
    <property type="match status" value="1"/>
</dbReference>
<dbReference type="Gene3D" id="3.40.50.10860">
    <property type="entry name" value="Leucine Dehydrogenase, chain A, domain 1"/>
    <property type="match status" value="1"/>
</dbReference>
<dbReference type="InterPro" id="IPR046346">
    <property type="entry name" value="Aminoacid_DH-like_N_sf"/>
</dbReference>
<name>A0AAV8XNV5_9CUCU</name>
<dbReference type="GO" id="GO:0004477">
    <property type="term" value="F:methenyltetrahydrofolate cyclohydrolase activity"/>
    <property type="evidence" value="ECO:0007669"/>
    <property type="project" value="TreeGrafter"/>
</dbReference>
<reference evidence="2" key="1">
    <citation type="journal article" date="2023" name="Insect Mol. Biol.">
        <title>Genome sequencing provides insights into the evolution of gene families encoding plant cell wall-degrading enzymes in longhorned beetles.</title>
        <authorList>
            <person name="Shin N.R."/>
            <person name="Okamura Y."/>
            <person name="Kirsch R."/>
            <person name="Pauchet Y."/>
        </authorList>
    </citation>
    <scope>NUCLEOTIDE SEQUENCE</scope>
    <source>
        <strain evidence="2">RBIC_L_NR</strain>
    </source>
</reference>
<gene>
    <name evidence="2" type="ORF">NQ314_010611</name>
</gene>
<dbReference type="Proteomes" id="UP001162156">
    <property type="component" value="Unassembled WGS sequence"/>
</dbReference>
<dbReference type="SUPFAM" id="SSF53223">
    <property type="entry name" value="Aminoacid dehydrogenase-like, N-terminal domain"/>
    <property type="match status" value="1"/>
</dbReference>
<proteinExistence type="predicted"/>
<dbReference type="EMBL" id="JANEYF010002950">
    <property type="protein sequence ID" value="KAJ8940749.1"/>
    <property type="molecule type" value="Genomic_DNA"/>
</dbReference>